<feature type="domain" description="Methyltransferase" evidence="4">
    <location>
        <begin position="71"/>
        <end position="165"/>
    </location>
</feature>
<protein>
    <submittedName>
        <fullName evidence="5">Class I SAM-dependent methyltransferase</fullName>
    </submittedName>
</protein>
<sequence>MNANAPQPTTPPSPDDFDALYRGDYDAFNLAVQASDVPHPEFRIDRVPWDISEVQPVVRDLEADGQITDEVLDIGCGAGENAMFLAGRGYRVCGLDAAPAAIDIARERARQRGLDKVVEFDVADATDLTEYADRFATVIDSALYHCFPEEQRPHYVAELHRAGRPHARLHVVCLSDQVPDEFPGPYRISEDNLRDTLTDGGWAITRLELTTYTTATTRRDIERQPGTGLSAIADRLDFDSHDRLLASVWLTTAERR</sequence>
<dbReference type="EMBL" id="RKLO01000007">
    <property type="protein sequence ID" value="RVW00167.1"/>
    <property type="molecule type" value="Genomic_DNA"/>
</dbReference>
<evidence type="ECO:0000256" key="1">
    <source>
        <dbReference type="ARBA" id="ARBA00022603"/>
    </source>
</evidence>
<dbReference type="Gene3D" id="3.40.50.150">
    <property type="entry name" value="Vaccinia Virus protein VP39"/>
    <property type="match status" value="1"/>
</dbReference>
<dbReference type="GO" id="GO:0032259">
    <property type="term" value="P:methylation"/>
    <property type="evidence" value="ECO:0007669"/>
    <property type="project" value="UniProtKB-KW"/>
</dbReference>
<keyword evidence="6" id="KW-1185">Reference proteome</keyword>
<dbReference type="InterPro" id="IPR041698">
    <property type="entry name" value="Methyltransf_25"/>
</dbReference>
<evidence type="ECO:0000256" key="3">
    <source>
        <dbReference type="ARBA" id="ARBA00022691"/>
    </source>
</evidence>
<evidence type="ECO:0000313" key="5">
    <source>
        <dbReference type="EMBL" id="RVW00167.1"/>
    </source>
</evidence>
<comment type="caution">
    <text evidence="5">The sequence shown here is derived from an EMBL/GenBank/DDBJ whole genome shotgun (WGS) entry which is preliminary data.</text>
</comment>
<dbReference type="CDD" id="cd02440">
    <property type="entry name" value="AdoMet_MTases"/>
    <property type="match status" value="1"/>
</dbReference>
<dbReference type="SUPFAM" id="SSF53335">
    <property type="entry name" value="S-adenosyl-L-methionine-dependent methyltransferases"/>
    <property type="match status" value="1"/>
</dbReference>
<keyword evidence="1 5" id="KW-0489">Methyltransferase</keyword>
<dbReference type="Proteomes" id="UP000283479">
    <property type="component" value="Unassembled WGS sequence"/>
</dbReference>
<dbReference type="PANTHER" id="PTHR43464">
    <property type="entry name" value="METHYLTRANSFERASE"/>
    <property type="match status" value="1"/>
</dbReference>
<dbReference type="Pfam" id="PF13649">
    <property type="entry name" value="Methyltransf_25"/>
    <property type="match status" value="1"/>
</dbReference>
<keyword evidence="3" id="KW-0949">S-adenosyl-L-methionine</keyword>
<dbReference type="PANTHER" id="PTHR43464:SF19">
    <property type="entry name" value="UBIQUINONE BIOSYNTHESIS O-METHYLTRANSFERASE, MITOCHONDRIAL"/>
    <property type="match status" value="1"/>
</dbReference>
<organism evidence="5 6">
    <name type="scientific">Rhodococcus xishaensis</name>
    <dbReference type="NCBI Taxonomy" id="2487364"/>
    <lineage>
        <taxon>Bacteria</taxon>
        <taxon>Bacillati</taxon>
        <taxon>Actinomycetota</taxon>
        <taxon>Actinomycetes</taxon>
        <taxon>Mycobacteriales</taxon>
        <taxon>Nocardiaceae</taxon>
        <taxon>Rhodococcus</taxon>
    </lineage>
</organism>
<dbReference type="OrthoDB" id="3825914at2"/>
<gene>
    <name evidence="5" type="ORF">EGT50_16140</name>
</gene>
<evidence type="ECO:0000256" key="2">
    <source>
        <dbReference type="ARBA" id="ARBA00022679"/>
    </source>
</evidence>
<evidence type="ECO:0000259" key="4">
    <source>
        <dbReference type="Pfam" id="PF13649"/>
    </source>
</evidence>
<name>A0A3S3BFS8_9NOCA</name>
<dbReference type="GO" id="GO:0008168">
    <property type="term" value="F:methyltransferase activity"/>
    <property type="evidence" value="ECO:0007669"/>
    <property type="project" value="UniProtKB-KW"/>
</dbReference>
<dbReference type="AlphaFoldDB" id="A0A3S3BFS8"/>
<proteinExistence type="predicted"/>
<reference evidence="5 6" key="1">
    <citation type="submission" date="2018-11" db="EMBL/GenBank/DDBJ databases">
        <title>Rhodococcus spongicola sp. nov. and Rhodococcus xishaensis sp. nov. from marine sponges.</title>
        <authorList>
            <person name="Li L."/>
            <person name="Lin H.W."/>
        </authorList>
    </citation>
    <scope>NUCLEOTIDE SEQUENCE [LARGE SCALE GENOMIC DNA]</scope>
    <source>
        <strain evidence="5 6">LHW51113</strain>
    </source>
</reference>
<dbReference type="RefSeq" id="WP_127955652.1">
    <property type="nucleotide sequence ID" value="NZ_RKLO01000007.1"/>
</dbReference>
<dbReference type="InterPro" id="IPR029063">
    <property type="entry name" value="SAM-dependent_MTases_sf"/>
</dbReference>
<keyword evidence="2 5" id="KW-0808">Transferase</keyword>
<accession>A0A3S3BFS8</accession>
<evidence type="ECO:0000313" key="6">
    <source>
        <dbReference type="Proteomes" id="UP000283479"/>
    </source>
</evidence>